<keyword evidence="14" id="KW-1003">Cell membrane</keyword>
<dbReference type="InterPro" id="IPR000642">
    <property type="entry name" value="Peptidase_M41"/>
</dbReference>
<keyword evidence="3 14" id="KW-0645">Protease</keyword>
<dbReference type="GO" id="GO:0030163">
    <property type="term" value="P:protein catabolic process"/>
    <property type="evidence" value="ECO:0007669"/>
    <property type="project" value="UniProtKB-UniRule"/>
</dbReference>
<keyword evidence="4 14" id="KW-0812">Transmembrane</keyword>
<feature type="binding site" evidence="14">
    <location>
        <begin position="203"/>
        <end position="210"/>
    </location>
    <ligand>
        <name>ATP</name>
        <dbReference type="ChEBI" id="CHEBI:30616"/>
    </ligand>
</feature>
<dbReference type="SUPFAM" id="SSF52540">
    <property type="entry name" value="P-loop containing nucleoside triphosphate hydrolases"/>
    <property type="match status" value="1"/>
</dbReference>
<protein>
    <recommendedName>
        <fullName evidence="14">ATP-dependent zinc metalloprotease FtsH</fullName>
        <ecNumber evidence="14">3.4.24.-</ecNumber>
    </recommendedName>
</protein>
<comment type="function">
    <text evidence="14">Acts as a processive, ATP-dependent zinc metallopeptidase for both cytoplasmic and membrane proteins. Plays a role in the quality control of integral membrane proteins.</text>
</comment>
<evidence type="ECO:0000256" key="15">
    <source>
        <dbReference type="RuleBase" id="RU003651"/>
    </source>
</evidence>
<comment type="cofactor">
    <cofactor evidence="14">
        <name>Zn(2+)</name>
        <dbReference type="ChEBI" id="CHEBI:29105"/>
    </cofactor>
    <text evidence="14">Binds 1 zinc ion per subunit.</text>
</comment>
<feature type="binding site" evidence="14">
    <location>
        <position position="501"/>
    </location>
    <ligand>
        <name>Zn(2+)</name>
        <dbReference type="ChEBI" id="CHEBI:29105"/>
        <note>catalytic</note>
    </ligand>
</feature>
<dbReference type="SUPFAM" id="SSF140990">
    <property type="entry name" value="FtsH protease domain-like"/>
    <property type="match status" value="1"/>
</dbReference>
<evidence type="ECO:0000256" key="2">
    <source>
        <dbReference type="ARBA" id="ARBA00010044"/>
    </source>
</evidence>
<dbReference type="Pfam" id="PF00004">
    <property type="entry name" value="AAA"/>
    <property type="match status" value="1"/>
</dbReference>
<feature type="active site" evidence="14">
    <location>
        <position position="426"/>
    </location>
</feature>
<dbReference type="PROSITE" id="PS00674">
    <property type="entry name" value="AAA"/>
    <property type="match status" value="1"/>
</dbReference>
<dbReference type="CDD" id="cd19501">
    <property type="entry name" value="RecA-like_FtsH"/>
    <property type="match status" value="1"/>
</dbReference>
<comment type="subunit">
    <text evidence="14">Homohexamer.</text>
</comment>
<organism evidence="17 18">
    <name type="scientific">Candidatus Jorgensenbacteria bacterium GWC1_48_12</name>
    <dbReference type="NCBI Taxonomy" id="1798469"/>
    <lineage>
        <taxon>Bacteria</taxon>
        <taxon>Candidatus Joergenseniibacteriota</taxon>
    </lineage>
</organism>
<comment type="caution">
    <text evidence="17">The sequence shown here is derived from an EMBL/GenBank/DDBJ whole genome shotgun (WGS) entry which is preliminary data.</text>
</comment>
<keyword evidence="10 14" id="KW-1133">Transmembrane helix</keyword>
<dbReference type="GO" id="GO:0051301">
    <property type="term" value="P:cell division"/>
    <property type="evidence" value="ECO:0007669"/>
    <property type="project" value="UniProtKB-KW"/>
</dbReference>
<keyword evidence="12 14" id="KW-0472">Membrane</keyword>
<comment type="similarity">
    <text evidence="2 14">In the C-terminal section; belongs to the peptidase M41 family.</text>
</comment>
<evidence type="ECO:0000259" key="16">
    <source>
        <dbReference type="SMART" id="SM00382"/>
    </source>
</evidence>
<dbReference type="InterPro" id="IPR005936">
    <property type="entry name" value="FtsH"/>
</dbReference>
<dbReference type="InterPro" id="IPR037219">
    <property type="entry name" value="Peptidase_M41-like"/>
</dbReference>
<keyword evidence="17" id="KW-0131">Cell cycle</keyword>
<reference evidence="17 18" key="1">
    <citation type="journal article" date="2016" name="Nat. Commun.">
        <title>Thousands of microbial genomes shed light on interconnected biogeochemical processes in an aquifer system.</title>
        <authorList>
            <person name="Anantharaman K."/>
            <person name="Brown C.T."/>
            <person name="Hug L.A."/>
            <person name="Sharon I."/>
            <person name="Castelle C.J."/>
            <person name="Probst A.J."/>
            <person name="Thomas B.C."/>
            <person name="Singh A."/>
            <person name="Wilkins M.J."/>
            <person name="Karaoz U."/>
            <person name="Brodie E.L."/>
            <person name="Williams K.H."/>
            <person name="Hubbard S.S."/>
            <person name="Banfield J.F."/>
        </authorList>
    </citation>
    <scope>NUCLEOTIDE SEQUENCE [LARGE SCALE GENOMIC DNA]</scope>
</reference>
<dbReference type="Proteomes" id="UP000179324">
    <property type="component" value="Unassembled WGS sequence"/>
</dbReference>
<feature type="binding site" evidence="14">
    <location>
        <position position="429"/>
    </location>
    <ligand>
        <name>Zn(2+)</name>
        <dbReference type="ChEBI" id="CHEBI:29105"/>
        <note>catalytic</note>
    </ligand>
</feature>
<comment type="similarity">
    <text evidence="13 14">In the central section; belongs to the AAA ATPase family.</text>
</comment>
<comment type="subcellular location">
    <subcellularLocation>
        <location evidence="14">Cell membrane</location>
        <topology evidence="14">Multi-pass membrane protein</topology>
        <orientation evidence="14">Cytoplasmic side</orientation>
    </subcellularLocation>
    <subcellularLocation>
        <location evidence="1">Membrane</location>
    </subcellularLocation>
</comment>
<evidence type="ECO:0000256" key="11">
    <source>
        <dbReference type="ARBA" id="ARBA00023049"/>
    </source>
</evidence>
<evidence type="ECO:0000256" key="14">
    <source>
        <dbReference type="HAMAP-Rule" id="MF_01458"/>
    </source>
</evidence>
<dbReference type="Gene3D" id="3.40.50.300">
    <property type="entry name" value="P-loop containing nucleotide triphosphate hydrolases"/>
    <property type="match status" value="1"/>
</dbReference>
<dbReference type="Gene3D" id="1.20.58.760">
    <property type="entry name" value="Peptidase M41"/>
    <property type="match status" value="1"/>
</dbReference>
<evidence type="ECO:0000256" key="12">
    <source>
        <dbReference type="ARBA" id="ARBA00023136"/>
    </source>
</evidence>
<evidence type="ECO:0000313" key="17">
    <source>
        <dbReference type="EMBL" id="OGG38010.1"/>
    </source>
</evidence>
<keyword evidence="11 14" id="KW-0482">Metalloprotease</keyword>
<evidence type="ECO:0000256" key="4">
    <source>
        <dbReference type="ARBA" id="ARBA00022692"/>
    </source>
</evidence>
<dbReference type="GO" id="GO:0006508">
    <property type="term" value="P:proteolysis"/>
    <property type="evidence" value="ECO:0007669"/>
    <property type="project" value="UniProtKB-KW"/>
</dbReference>
<keyword evidence="9 14" id="KW-0067">ATP-binding</keyword>
<dbReference type="Gene3D" id="1.10.8.60">
    <property type="match status" value="1"/>
</dbReference>
<dbReference type="FunFam" id="3.40.50.300:FF:000001">
    <property type="entry name" value="ATP-dependent zinc metalloprotease FtsH"/>
    <property type="match status" value="1"/>
</dbReference>
<feature type="transmembrane region" description="Helical" evidence="14">
    <location>
        <begin position="109"/>
        <end position="132"/>
    </location>
</feature>
<dbReference type="Pfam" id="PF01434">
    <property type="entry name" value="Peptidase_M41"/>
    <property type="match status" value="1"/>
</dbReference>
<dbReference type="SMART" id="SM00382">
    <property type="entry name" value="AAA"/>
    <property type="match status" value="1"/>
</dbReference>
<dbReference type="Pfam" id="PF17862">
    <property type="entry name" value="AAA_lid_3"/>
    <property type="match status" value="1"/>
</dbReference>
<accession>A0A1F6BM80</accession>
<dbReference type="AlphaFoldDB" id="A0A1F6BM80"/>
<dbReference type="GO" id="GO:0004222">
    <property type="term" value="F:metalloendopeptidase activity"/>
    <property type="evidence" value="ECO:0007669"/>
    <property type="project" value="InterPro"/>
</dbReference>
<dbReference type="FunFam" id="1.10.8.60:FF:000001">
    <property type="entry name" value="ATP-dependent zinc metalloprotease FtsH"/>
    <property type="match status" value="1"/>
</dbReference>
<evidence type="ECO:0000256" key="6">
    <source>
        <dbReference type="ARBA" id="ARBA00022741"/>
    </source>
</evidence>
<dbReference type="EMBL" id="MFKI01000035">
    <property type="protein sequence ID" value="OGG38010.1"/>
    <property type="molecule type" value="Genomic_DNA"/>
</dbReference>
<dbReference type="FunFam" id="1.20.58.760:FF:000001">
    <property type="entry name" value="ATP-dependent zinc metalloprotease FtsH"/>
    <property type="match status" value="1"/>
</dbReference>
<keyword evidence="6 14" id="KW-0547">Nucleotide-binding</keyword>
<proteinExistence type="inferred from homology"/>
<gene>
    <name evidence="14" type="primary">ftsH</name>
    <name evidence="17" type="ORF">A2127_00800</name>
</gene>
<dbReference type="PANTHER" id="PTHR23076:SF97">
    <property type="entry name" value="ATP-DEPENDENT ZINC METALLOPROTEASE YME1L1"/>
    <property type="match status" value="1"/>
</dbReference>
<feature type="binding site" evidence="14">
    <location>
        <position position="425"/>
    </location>
    <ligand>
        <name>Zn(2+)</name>
        <dbReference type="ChEBI" id="CHEBI:29105"/>
        <note>catalytic</note>
    </ligand>
</feature>
<dbReference type="GO" id="GO:0004176">
    <property type="term" value="F:ATP-dependent peptidase activity"/>
    <property type="evidence" value="ECO:0007669"/>
    <property type="project" value="InterPro"/>
</dbReference>
<dbReference type="InterPro" id="IPR027417">
    <property type="entry name" value="P-loop_NTPase"/>
</dbReference>
<comment type="similarity">
    <text evidence="15">Belongs to the AAA ATPase family.</text>
</comment>
<dbReference type="InterPro" id="IPR003960">
    <property type="entry name" value="ATPase_AAA_CS"/>
</dbReference>
<dbReference type="EC" id="3.4.24.-" evidence="14"/>
<evidence type="ECO:0000256" key="10">
    <source>
        <dbReference type="ARBA" id="ARBA00022989"/>
    </source>
</evidence>
<evidence type="ECO:0000256" key="8">
    <source>
        <dbReference type="ARBA" id="ARBA00022833"/>
    </source>
</evidence>
<evidence type="ECO:0000256" key="13">
    <source>
        <dbReference type="ARBA" id="ARBA00061570"/>
    </source>
</evidence>
<dbReference type="InterPro" id="IPR003959">
    <property type="entry name" value="ATPase_AAA_core"/>
</dbReference>
<feature type="transmembrane region" description="Helical" evidence="14">
    <location>
        <begin position="7"/>
        <end position="26"/>
    </location>
</feature>
<dbReference type="HAMAP" id="MF_01458">
    <property type="entry name" value="FtsH"/>
    <property type="match status" value="1"/>
</dbReference>
<feature type="domain" description="AAA+ ATPase" evidence="16">
    <location>
        <begin position="195"/>
        <end position="334"/>
    </location>
</feature>
<keyword evidence="8 14" id="KW-0862">Zinc</keyword>
<dbReference type="NCBIfam" id="TIGR01241">
    <property type="entry name" value="FtsH_fam"/>
    <property type="match status" value="1"/>
</dbReference>
<evidence type="ECO:0000256" key="1">
    <source>
        <dbReference type="ARBA" id="ARBA00004370"/>
    </source>
</evidence>
<sequence length="613" mass="67320">MKVFGKNLFWAIATFIFVTILFSLVFNLGAEKPPVLGIYEVAEKINAGEMKSIAVRGDSLDLVLSDGSKAVSMKEEGVGLSETLRNYGVASDALGKVELRVEEESGARFWLGVIIPTVLPIIVILVIFWWIFRQARTGVNQAFTFGKANIRVFSASRKKVTFKDVAGLKESKEELEEVVDFLKNPKKFLAIGARIPRGVLLMGQPGTGKTLLARAVAGEANVPFFHLSASEFVEMFVGVGASRVRDLFQTAKKAAPSIVFIDEIDAVGRERGAGLGGGHDEREQTLNQILVEMDGFEQDTNVIVIAATNRPDILDSALLRPGRFDRRVILDMPDINDREAILKIHAREVPLEKKVELRTVAIRTPGFSGADLANLVNEAAILAARRGMKSVSQEDFLSSIEKVMLGPERKGRVISKNEKEITAYHEAGHALVAANLKEADPVHKVSVVSRGIAGGYTLKLPTEDRHLKTKAQFLADLAVAFGGYVAEIMKFGDLSTGSSNDIRQATLLAHKMVTQFGMSEKLGPRTFGKTQELIFLGREISTEKDYSETVASVIDEEVNALINKAFLAAKKIISTNKKVLEAIAKALMERETLEQEEFYKIIKSFKLKSVAIR</sequence>
<dbReference type="GO" id="GO:0008270">
    <property type="term" value="F:zinc ion binding"/>
    <property type="evidence" value="ECO:0007669"/>
    <property type="project" value="UniProtKB-UniRule"/>
</dbReference>
<evidence type="ECO:0000313" key="18">
    <source>
        <dbReference type="Proteomes" id="UP000179324"/>
    </source>
</evidence>
<keyword evidence="17" id="KW-0132">Cell division</keyword>
<dbReference type="PANTHER" id="PTHR23076">
    <property type="entry name" value="METALLOPROTEASE M41 FTSH"/>
    <property type="match status" value="1"/>
</dbReference>
<keyword evidence="5 14" id="KW-0479">Metal-binding</keyword>
<evidence type="ECO:0000256" key="9">
    <source>
        <dbReference type="ARBA" id="ARBA00022840"/>
    </source>
</evidence>
<dbReference type="InterPro" id="IPR003593">
    <property type="entry name" value="AAA+_ATPase"/>
</dbReference>
<name>A0A1F6BM80_9BACT</name>
<dbReference type="InterPro" id="IPR041569">
    <property type="entry name" value="AAA_lid_3"/>
</dbReference>
<dbReference type="GO" id="GO:0016887">
    <property type="term" value="F:ATP hydrolysis activity"/>
    <property type="evidence" value="ECO:0007669"/>
    <property type="project" value="UniProtKB-UniRule"/>
</dbReference>
<evidence type="ECO:0000256" key="3">
    <source>
        <dbReference type="ARBA" id="ARBA00022670"/>
    </source>
</evidence>
<keyword evidence="7 14" id="KW-0378">Hydrolase</keyword>
<evidence type="ECO:0000256" key="7">
    <source>
        <dbReference type="ARBA" id="ARBA00022801"/>
    </source>
</evidence>
<dbReference type="GO" id="GO:0005886">
    <property type="term" value="C:plasma membrane"/>
    <property type="evidence" value="ECO:0007669"/>
    <property type="project" value="UniProtKB-SubCell"/>
</dbReference>
<evidence type="ECO:0000256" key="5">
    <source>
        <dbReference type="ARBA" id="ARBA00022723"/>
    </source>
</evidence>
<dbReference type="GO" id="GO:0005524">
    <property type="term" value="F:ATP binding"/>
    <property type="evidence" value="ECO:0007669"/>
    <property type="project" value="UniProtKB-UniRule"/>
</dbReference>